<evidence type="ECO:0000256" key="1">
    <source>
        <dbReference type="SAM" id="SignalP"/>
    </source>
</evidence>
<evidence type="ECO:0000313" key="2">
    <source>
        <dbReference type="EMBL" id="EHP30124.1"/>
    </source>
</evidence>
<dbReference type="HOGENOM" id="CLU_059150_0_0_7"/>
<dbReference type="RefSeq" id="WP_008336921.1">
    <property type="nucleotide sequence ID" value="NZ_AFRZ01000001.1"/>
</dbReference>
<accession>B6BHX2</accession>
<feature type="chain" id="PRO_5002842997" description="Alginate export domain-containing protein" evidence="1">
    <location>
        <begin position="18"/>
        <end position="382"/>
    </location>
</feature>
<evidence type="ECO:0008006" key="4">
    <source>
        <dbReference type="Google" id="ProtNLM"/>
    </source>
</evidence>
<accession>H1FUH2</accession>
<keyword evidence="3" id="KW-1185">Reference proteome</keyword>
<reference evidence="2 3" key="1">
    <citation type="journal article" date="2012" name="Proc. Natl. Acad. Sci. U.S.A.">
        <title>Genome and physiology of a model Epsilonproteobacterium responsible for sulfide detoxification in marine oxygen depletion zones.</title>
        <authorList>
            <person name="Grote J."/>
            <person name="Schott T."/>
            <person name="Bruckner C.G."/>
            <person name="Glockner F.O."/>
            <person name="Jost G."/>
            <person name="Teeling H."/>
            <person name="Labrenz M."/>
            <person name="Jurgens K."/>
        </authorList>
    </citation>
    <scope>NUCLEOTIDE SEQUENCE [LARGE SCALE GENOMIC DNA]</scope>
    <source>
        <strain evidence="2 3">GD1</strain>
    </source>
</reference>
<comment type="caution">
    <text evidence="2">The sequence shown here is derived from an EMBL/GenBank/DDBJ whole genome shotgun (WGS) entry which is preliminary data.</text>
</comment>
<dbReference type="EMBL" id="AFRZ01000001">
    <property type="protein sequence ID" value="EHP30124.1"/>
    <property type="molecule type" value="Genomic_DNA"/>
</dbReference>
<dbReference type="PATRIC" id="fig|929558.5.peg.1591"/>
<sequence length="382" mass="43121">MRKIVLLLVLLTPALFAEFEYRVDNTNFTISQGSIEPNTDKTYVYNYDRLRFRGDYTEGNYFVTLIGDGVNYFGHDYVSSNDFNYVKEIKSDTPFSTQTNHHDYYEGSVYAKLYRLYGGYEDNKNRAVVGLQNISMGVGRIWTPTNLFNPKNIYSLEPDETFGVAALSYTRHINDTSHLSAVASQNADYTFKYGARYKAFLDFADFAIDAVSSDDTKMLGVELEGNLGDTGVEVRSEGAYIKNTLKTLSGLDEKEFFQGIIGADYGFVNGLTVIGEALYSSEKFTRGEILLNRDSEILSNLVSSNFYTAISATYTFNIFLDGGLVYIESFNDKNSRFISPTLTYTMNDYNTFVLGAMIQNGPSGSDFGDYENTYYFKYALSF</sequence>
<dbReference type="AlphaFoldDB" id="B6BHX2"/>
<protein>
    <recommendedName>
        <fullName evidence="4">Alginate export domain-containing protein</fullName>
    </recommendedName>
</protein>
<dbReference type="Proteomes" id="UP000006431">
    <property type="component" value="Unassembled WGS sequence"/>
</dbReference>
<dbReference type="STRING" id="929558.SMGD1_1600"/>
<organism evidence="2 3">
    <name type="scientific">Sulfurimonas gotlandica (strain DSM 19862 / JCM 16533 / GD1)</name>
    <dbReference type="NCBI Taxonomy" id="929558"/>
    <lineage>
        <taxon>Bacteria</taxon>
        <taxon>Pseudomonadati</taxon>
        <taxon>Campylobacterota</taxon>
        <taxon>Epsilonproteobacteria</taxon>
        <taxon>Campylobacterales</taxon>
        <taxon>Sulfurimonadaceae</taxon>
        <taxon>Sulfurimonas</taxon>
    </lineage>
</organism>
<feature type="signal peptide" evidence="1">
    <location>
        <begin position="1"/>
        <end position="17"/>
    </location>
</feature>
<dbReference type="OrthoDB" id="5383458at2"/>
<proteinExistence type="predicted"/>
<gene>
    <name evidence="2" type="ORF">SMGD1_1600</name>
</gene>
<evidence type="ECO:0000313" key="3">
    <source>
        <dbReference type="Proteomes" id="UP000006431"/>
    </source>
</evidence>
<name>B6BHX2_SULGG</name>
<dbReference type="eggNOG" id="ENOG5030TT8">
    <property type="taxonomic scope" value="Bacteria"/>
</dbReference>
<keyword evidence="1" id="KW-0732">Signal</keyword>